<dbReference type="EMBL" id="ADBJ01000022">
    <property type="protein sequence ID" value="EFA81823.1"/>
    <property type="molecule type" value="Genomic_DNA"/>
</dbReference>
<reference evidence="1 2" key="1">
    <citation type="journal article" date="2011" name="Genome Res.">
        <title>Phylogeny-wide analysis of social amoeba genomes highlights ancient origins for complex intercellular communication.</title>
        <authorList>
            <person name="Heidel A.J."/>
            <person name="Lawal H.M."/>
            <person name="Felder M."/>
            <person name="Schilde C."/>
            <person name="Helps N.R."/>
            <person name="Tunggal B."/>
            <person name="Rivero F."/>
            <person name="John U."/>
            <person name="Schleicher M."/>
            <person name="Eichinger L."/>
            <person name="Platzer M."/>
            <person name="Noegel A.A."/>
            <person name="Schaap P."/>
            <person name="Gloeckner G."/>
        </authorList>
    </citation>
    <scope>NUCLEOTIDE SEQUENCE [LARGE SCALE GENOMIC DNA]</scope>
    <source>
        <strain evidence="2">ATCC 26659 / Pp 5 / PN500</strain>
    </source>
</reference>
<accession>D3B9B1</accession>
<comment type="caution">
    <text evidence="1">The sequence shown here is derived from an EMBL/GenBank/DDBJ whole genome shotgun (WGS) entry which is preliminary data.</text>
</comment>
<dbReference type="RefSeq" id="XP_020433940.1">
    <property type="nucleotide sequence ID" value="XM_020575951.1"/>
</dbReference>
<dbReference type="AlphaFoldDB" id="D3B9B1"/>
<organism evidence="1 2">
    <name type="scientific">Heterostelium pallidum (strain ATCC 26659 / Pp 5 / PN500)</name>
    <name type="common">Cellular slime mold</name>
    <name type="synonym">Polysphondylium pallidum</name>
    <dbReference type="NCBI Taxonomy" id="670386"/>
    <lineage>
        <taxon>Eukaryota</taxon>
        <taxon>Amoebozoa</taxon>
        <taxon>Evosea</taxon>
        <taxon>Eumycetozoa</taxon>
        <taxon>Dictyostelia</taxon>
        <taxon>Acytosteliales</taxon>
        <taxon>Acytosteliaceae</taxon>
        <taxon>Heterostelium</taxon>
    </lineage>
</organism>
<dbReference type="GeneID" id="31360541"/>
<proteinExistence type="predicted"/>
<sequence length="92" mass="10822">MNPSNRPTRRKSERFEHKYLDKSSLCSTSYHSIITDSPSTFTYDNDILFFSIVSNIFVNKFKEEPPIQHNNNLPPTIQSSLDALKYKYLKIY</sequence>
<dbReference type="Proteomes" id="UP000001396">
    <property type="component" value="Unassembled WGS sequence"/>
</dbReference>
<dbReference type="InParanoid" id="D3B9B1"/>
<protein>
    <submittedName>
        <fullName evidence="1">Uncharacterized protein</fullName>
    </submittedName>
</protein>
<name>D3B9B1_HETP5</name>
<gene>
    <name evidence="1" type="ORF">PPL_05055</name>
</gene>
<evidence type="ECO:0000313" key="1">
    <source>
        <dbReference type="EMBL" id="EFA81823.1"/>
    </source>
</evidence>
<evidence type="ECO:0000313" key="2">
    <source>
        <dbReference type="Proteomes" id="UP000001396"/>
    </source>
</evidence>
<keyword evidence="2" id="KW-1185">Reference proteome</keyword>